<accession>A0A5B8LQ77</accession>
<dbReference type="GO" id="GO:0019867">
    <property type="term" value="C:outer membrane"/>
    <property type="evidence" value="ECO:0007669"/>
    <property type="project" value="InterPro"/>
</dbReference>
<dbReference type="InterPro" id="IPR036709">
    <property type="entry name" value="Autotransporte_beta_dom_sf"/>
</dbReference>
<dbReference type="Proteomes" id="UP000315364">
    <property type="component" value="Chromosome"/>
</dbReference>
<reference evidence="3 4" key="1">
    <citation type="submission" date="2019-07" db="EMBL/GenBank/DDBJ databases">
        <title>Full genome sequence of Devosia sp. Gsoil 520.</title>
        <authorList>
            <person name="Im W.-T."/>
        </authorList>
    </citation>
    <scope>NUCLEOTIDE SEQUENCE [LARGE SCALE GENOMIC DNA]</scope>
    <source>
        <strain evidence="3 4">Gsoil 520</strain>
    </source>
</reference>
<dbReference type="NCBIfam" id="TIGR02601">
    <property type="entry name" value="autotrns_rpt"/>
    <property type="match status" value="4"/>
</dbReference>
<dbReference type="EMBL" id="CP042304">
    <property type="protein sequence ID" value="QDZ10109.1"/>
    <property type="molecule type" value="Genomic_DNA"/>
</dbReference>
<dbReference type="InterPro" id="IPR006315">
    <property type="entry name" value="OM_autotransptr_brl_dom"/>
</dbReference>
<dbReference type="RefSeq" id="WP_146288913.1">
    <property type="nucleotide sequence ID" value="NZ_CP042304.1"/>
</dbReference>
<gene>
    <name evidence="3" type="ORF">FPZ08_04720</name>
</gene>
<dbReference type="Pfam" id="PF03797">
    <property type="entry name" value="Autotransporter"/>
    <property type="match status" value="1"/>
</dbReference>
<dbReference type="PANTHER" id="PTHR35037:SF3">
    <property type="entry name" value="C-TERMINAL REGION OF AIDA-LIKE PROTEIN"/>
    <property type="match status" value="1"/>
</dbReference>
<evidence type="ECO:0000259" key="2">
    <source>
        <dbReference type="PROSITE" id="PS51208"/>
    </source>
</evidence>
<sequence length="841" mass="81920">MQQIGSGTTTLTGVNTYIGGTEIDGGTLALSGSGSLAASGAVSLGAAGTFDIAGASGFRTIGSLGGAAGSNVVLGANTLTLGNAANTAFNGAISGTGGLTKEGSGIFTLGGANTFGGTTTVNGGTVALTGTMTSSLYLATAGTGFDISGAAGDRSIGALSGVAGTTVALGSNDLGFGDAASSVFAGVIGGTGGVVKAGSGTATFTDANSYQGGTTINAGTLALSSGGSLSVSGFVSLAAGTNFDISGASGDRSIGDLDGAAGSTVMLGANTLTLGDTGTTSFAGAISGAGGIVKRGTGTFELTGANNYNGATVINDGTFVVNGSIVSGTTVNLGATLAGIGTLGATTIAAGGVHAPGNSIGVQTINGPYVNRGVLLIEATPVAADQLVVNGTVDIAGATLELLLSPTAAASWNPLSGPFTIIANDAADAVAGTFATGPKNLLFLTGIVNYAGGDGNDVDLSLVRNDVGFASAGNTANQRATATGIEALGPGNPLWNTIAFTTDADLVRATFDALSGEAHASLRGALLESSTVYSASMADRLRSAFGSVPASTTPILAYGPGGAELSAPDGGDLAIWGQALGGWRSLDGNGNATGIDTGMGGILVGADSLAGDWRLGLMAGYGQSSSSIDARWSSGKSDDFVVGLYGGTEWGDLAVRTGLAYSRHGITTTRRVPLLGETLSAAYGAGTVQAFGELGYGFELGGSTELEAYANLTYARTDSEAFAETGGAAALSVAANATEAAFTTIGLRASTKMAWGETLATLSGALGWRHAFANDPSTFNSFAGGPGFIITGAPVTRDSVVVEAGLDLNLSASATLSINYGGQFAAAMQDHSIRARLAVGF</sequence>
<dbReference type="KEGG" id="dea:FPZ08_04720"/>
<dbReference type="NCBIfam" id="TIGR01414">
    <property type="entry name" value="autotrans_barl"/>
    <property type="match status" value="1"/>
</dbReference>
<dbReference type="SUPFAM" id="SSF103515">
    <property type="entry name" value="Autotransporter"/>
    <property type="match status" value="1"/>
</dbReference>
<organism evidence="3 4">
    <name type="scientific">Devosia ginsengisoli</name>
    <dbReference type="NCBI Taxonomy" id="400770"/>
    <lineage>
        <taxon>Bacteria</taxon>
        <taxon>Pseudomonadati</taxon>
        <taxon>Pseudomonadota</taxon>
        <taxon>Alphaproteobacteria</taxon>
        <taxon>Hyphomicrobiales</taxon>
        <taxon>Devosiaceae</taxon>
        <taxon>Devosia</taxon>
    </lineage>
</organism>
<dbReference type="PANTHER" id="PTHR35037">
    <property type="entry name" value="C-TERMINAL REGION OF AIDA-LIKE PROTEIN"/>
    <property type="match status" value="1"/>
</dbReference>
<dbReference type="InterPro" id="IPR005546">
    <property type="entry name" value="Autotransporte_beta"/>
</dbReference>
<dbReference type="SMART" id="SM00869">
    <property type="entry name" value="Autotransporter"/>
    <property type="match status" value="1"/>
</dbReference>
<feature type="domain" description="Autotransporter" evidence="2">
    <location>
        <begin position="568"/>
        <end position="841"/>
    </location>
</feature>
<dbReference type="Pfam" id="PF12951">
    <property type="entry name" value="PATR"/>
    <property type="match status" value="4"/>
</dbReference>
<dbReference type="PROSITE" id="PS51208">
    <property type="entry name" value="AUTOTRANSPORTER"/>
    <property type="match status" value="1"/>
</dbReference>
<dbReference type="OrthoDB" id="7872833at2"/>
<dbReference type="SUPFAM" id="SSF51126">
    <property type="entry name" value="Pectin lyase-like"/>
    <property type="match status" value="1"/>
</dbReference>
<keyword evidence="4" id="KW-1185">Reference proteome</keyword>
<evidence type="ECO:0000313" key="4">
    <source>
        <dbReference type="Proteomes" id="UP000315364"/>
    </source>
</evidence>
<proteinExistence type="predicted"/>
<dbReference type="InterPro" id="IPR011050">
    <property type="entry name" value="Pectin_lyase_fold/virulence"/>
</dbReference>
<dbReference type="InterPro" id="IPR051551">
    <property type="entry name" value="Autotransporter_adhesion"/>
</dbReference>
<keyword evidence="1" id="KW-0732">Signal</keyword>
<dbReference type="AlphaFoldDB" id="A0A5B8LQ77"/>
<dbReference type="Gene3D" id="2.40.128.130">
    <property type="entry name" value="Autotransporter beta-domain"/>
    <property type="match status" value="1"/>
</dbReference>
<protein>
    <submittedName>
        <fullName evidence="3">Autotransporter domain-containing protein</fullName>
    </submittedName>
</protein>
<name>A0A5B8LQ77_9HYPH</name>
<dbReference type="InterPro" id="IPR013425">
    <property type="entry name" value="Autotrns_rpt"/>
</dbReference>
<evidence type="ECO:0000256" key="1">
    <source>
        <dbReference type="ARBA" id="ARBA00022729"/>
    </source>
</evidence>
<evidence type="ECO:0000313" key="3">
    <source>
        <dbReference type="EMBL" id="QDZ10109.1"/>
    </source>
</evidence>